<dbReference type="EMBL" id="CP108313">
    <property type="protein sequence ID" value="WTW72273.1"/>
    <property type="molecule type" value="Genomic_DNA"/>
</dbReference>
<protein>
    <submittedName>
        <fullName evidence="2">Uncharacterized protein</fullName>
    </submittedName>
</protein>
<gene>
    <name evidence="2" type="ORF">OG398_30460</name>
</gene>
<evidence type="ECO:0000313" key="2">
    <source>
        <dbReference type="EMBL" id="WTW72273.1"/>
    </source>
</evidence>
<dbReference type="AlphaFoldDB" id="A0AAU2VZD1"/>
<reference evidence="2" key="1">
    <citation type="submission" date="2022-10" db="EMBL/GenBank/DDBJ databases">
        <title>The complete genomes of actinobacterial strains from the NBC collection.</title>
        <authorList>
            <person name="Joergensen T.S."/>
            <person name="Alvarez Arevalo M."/>
            <person name="Sterndorff E.B."/>
            <person name="Faurdal D."/>
            <person name="Vuksanovic O."/>
            <person name="Mourched A.-S."/>
            <person name="Charusanti P."/>
            <person name="Shaw S."/>
            <person name="Blin K."/>
            <person name="Weber T."/>
        </authorList>
    </citation>
    <scope>NUCLEOTIDE SEQUENCE</scope>
    <source>
        <strain evidence="2">NBC_00008</strain>
    </source>
</reference>
<organism evidence="2">
    <name type="scientific">Streptomyces sp. NBC_00008</name>
    <dbReference type="NCBI Taxonomy" id="2903610"/>
    <lineage>
        <taxon>Bacteria</taxon>
        <taxon>Bacillati</taxon>
        <taxon>Actinomycetota</taxon>
        <taxon>Actinomycetes</taxon>
        <taxon>Kitasatosporales</taxon>
        <taxon>Streptomycetaceae</taxon>
        <taxon>Streptomyces</taxon>
    </lineage>
</organism>
<name>A0AAU2VZD1_9ACTN</name>
<feature type="region of interest" description="Disordered" evidence="1">
    <location>
        <begin position="81"/>
        <end position="100"/>
    </location>
</feature>
<proteinExistence type="predicted"/>
<sequence length="153" mass="17095">METRDRDTAMADVEQASSRILEMIDVKGTATEPGAMTMPCSDDDHQEEPYYAWHPWSLYKAPFAELQKGMNRLRAELPKDGWTITKDGRDGTIGNSPQIVAESKGRGVMVDVRLHKEVKSQKTPAMLEVTVQSRCYRSPATSTATQDNPPAWP</sequence>
<evidence type="ECO:0000256" key="1">
    <source>
        <dbReference type="SAM" id="MobiDB-lite"/>
    </source>
</evidence>
<accession>A0AAU2VZD1</accession>